<dbReference type="GO" id="GO:0008757">
    <property type="term" value="F:S-adenosylmethionine-dependent methyltransferase activity"/>
    <property type="evidence" value="ECO:0007669"/>
    <property type="project" value="InterPro"/>
</dbReference>
<feature type="domain" description="Methyltransferase type 11" evidence="1">
    <location>
        <begin position="39"/>
        <end position="131"/>
    </location>
</feature>
<dbReference type="EMBL" id="LS992241">
    <property type="protein sequence ID" value="SYX87434.1"/>
    <property type="molecule type" value="Genomic_DNA"/>
</dbReference>
<protein>
    <submittedName>
        <fullName evidence="2">Trans-aconitate methyltransferase</fullName>
    </submittedName>
</protein>
<reference evidence="3" key="1">
    <citation type="submission" date="2018-08" db="EMBL/GenBank/DDBJ databases">
        <authorList>
            <person name="Chevrot R."/>
        </authorList>
    </citation>
    <scope>NUCLEOTIDE SEQUENCE [LARGE SCALE GENOMIC DNA]</scope>
</reference>
<dbReference type="Gene3D" id="3.40.50.150">
    <property type="entry name" value="Vaccinia Virus protein VP39"/>
    <property type="match status" value="1"/>
</dbReference>
<proteinExistence type="predicted"/>
<dbReference type="InterPro" id="IPR029063">
    <property type="entry name" value="SAM-dependent_MTases_sf"/>
</dbReference>
<dbReference type="InterPro" id="IPR013216">
    <property type="entry name" value="Methyltransf_11"/>
</dbReference>
<organism evidence="2 3">
    <name type="scientific">Paenibacillus alvei</name>
    <name type="common">Bacillus alvei</name>
    <dbReference type="NCBI Taxonomy" id="44250"/>
    <lineage>
        <taxon>Bacteria</taxon>
        <taxon>Bacillati</taxon>
        <taxon>Bacillota</taxon>
        <taxon>Bacilli</taxon>
        <taxon>Bacillales</taxon>
        <taxon>Paenibacillaceae</taxon>
        <taxon>Paenibacillus</taxon>
    </lineage>
</organism>
<evidence type="ECO:0000313" key="3">
    <source>
        <dbReference type="Proteomes" id="UP000304148"/>
    </source>
</evidence>
<dbReference type="PANTHER" id="PTHR43861:SF1">
    <property type="entry name" value="TRANS-ACONITATE 2-METHYLTRANSFERASE"/>
    <property type="match status" value="1"/>
</dbReference>
<dbReference type="GO" id="GO:0032259">
    <property type="term" value="P:methylation"/>
    <property type="evidence" value="ECO:0007669"/>
    <property type="project" value="UniProtKB-KW"/>
</dbReference>
<name>A0A383RLT1_PAEAL</name>
<dbReference type="AlphaFoldDB" id="A0A383RLT1"/>
<keyword evidence="2" id="KW-0489">Methyltransferase</keyword>
<keyword evidence="2" id="KW-0808">Transferase</keyword>
<dbReference type="CDD" id="cd02440">
    <property type="entry name" value="AdoMet_MTases"/>
    <property type="match status" value="1"/>
</dbReference>
<dbReference type="SUPFAM" id="SSF53335">
    <property type="entry name" value="S-adenosyl-L-methionine-dependent methyltransferases"/>
    <property type="match status" value="1"/>
</dbReference>
<evidence type="ECO:0000259" key="1">
    <source>
        <dbReference type="Pfam" id="PF08241"/>
    </source>
</evidence>
<dbReference type="Proteomes" id="UP000304148">
    <property type="component" value="Chromosome"/>
</dbReference>
<evidence type="ECO:0000313" key="2">
    <source>
        <dbReference type="EMBL" id="SYX87434.1"/>
    </source>
</evidence>
<accession>A0A383RLT1</accession>
<dbReference type="PANTHER" id="PTHR43861">
    <property type="entry name" value="TRANS-ACONITATE 2-METHYLTRANSFERASE-RELATED"/>
    <property type="match status" value="1"/>
</dbReference>
<dbReference type="RefSeq" id="WP_138189037.1">
    <property type="nucleotide sequence ID" value="NZ_LS992241.1"/>
</dbReference>
<gene>
    <name evidence="2" type="ORF">PBLR_15864</name>
</gene>
<dbReference type="Pfam" id="PF08241">
    <property type="entry name" value="Methyltransf_11"/>
    <property type="match status" value="1"/>
</dbReference>
<sequence length="262" mass="28898">MSTNHQWNPVLYDSKLQFVSQYGADVVGWLSPQPGERILDVGCGTGDLAANMAEAGARVVGIDQSVNMIEQARNKYPSLTFIPMDITAECPGHYAGSFDAALSNAALHWVKKPEAAARHIYTSLRPGGRFVAELGGKGNVEVIVRAIEEVLEHHFGIDPKPLHPWYYPTIGEYSTILEQAGFQVTSAIHFERPTLLTDGESGLLHWLHAFTHDFTPSLSSADIPRFMELVQAKCQPTLYHNGVWTGDYKRLRIAASKPSQPT</sequence>